<dbReference type="PRINTS" id="PR01128">
    <property type="entry name" value="EMR1HORMONER"/>
</dbReference>
<protein>
    <submittedName>
        <fullName evidence="10">Uncharacterized protein</fullName>
    </submittedName>
</protein>
<feature type="transmembrane region" description="Helical" evidence="7">
    <location>
        <begin position="262"/>
        <end position="283"/>
    </location>
</feature>
<dbReference type="Gene3D" id="2.60.220.50">
    <property type="match status" value="1"/>
</dbReference>
<keyword evidence="4 7" id="KW-0472">Membrane</keyword>
<dbReference type="Proteomes" id="UP001162483">
    <property type="component" value="Unassembled WGS sequence"/>
</dbReference>
<dbReference type="Gene3D" id="1.20.1070.10">
    <property type="entry name" value="Rhodopsin 7-helix transmembrane proteins"/>
    <property type="match status" value="1"/>
</dbReference>
<keyword evidence="5" id="KW-1015">Disulfide bond</keyword>
<feature type="transmembrane region" description="Helical" evidence="7">
    <location>
        <begin position="441"/>
        <end position="463"/>
    </location>
</feature>
<keyword evidence="6" id="KW-0325">Glycoprotein</keyword>
<dbReference type="PANTHER" id="PTHR12011:SF348">
    <property type="entry name" value="ADHESION G PROTEIN-COUPLED RECEPTOR E5"/>
    <property type="match status" value="1"/>
</dbReference>
<dbReference type="InterPro" id="IPR001740">
    <property type="entry name" value="GPCR_2_EMR1-like_rcpt"/>
</dbReference>
<evidence type="ECO:0000313" key="11">
    <source>
        <dbReference type="Proteomes" id="UP001162483"/>
    </source>
</evidence>
<gene>
    <name evidence="10" type="ORF">SPARVUS_LOCUS14329600</name>
</gene>
<evidence type="ECO:0000256" key="2">
    <source>
        <dbReference type="ARBA" id="ARBA00022692"/>
    </source>
</evidence>
<sequence length="510" mass="56966">MCNDSIREKFNVDTFLDNLDKLIFTFTNKSKEERLKMSGKLLNAVERMVQNLDYLFPKPMSPTKKQNFINTVRISRTSEDRKISLRNRNSTIHLDTKTALGKATNTPVVGCLEYGNIAPLLEGAELKIGSQDLTAKLVSSVVSVFFGMDNTSNLSKPIQLQLNFTEKNVTSSKTHCAFWSVEDAAWSTEGCETLERHQHGVVCNCTHLTSFAILMAMGNIESWTLTLLTKIGLSISIVCLAVAIITFSLCRFLRGKRNTIHIHLCVSLLLGHCIFLIGIEAFSNKVVCGIVAGLLHFFYLSAFCWMSLEGLELYLMLVNVFKTQVKTRYLLAVGYGVPTVIIIISAAVFPGGYGTKKHCWLSTDHNFIWSFMGPVCVIILMNCGIFVLTVWKLAEKMTAINPEQGKLKRLRSLTVTSVAQLCILGCCWAFGFLMFGKADIVFAYAFTICNVLQGVQIFFLHCLMNKKVRDKYSDVICALAHFRSPLYSEFSNSSNVNTQSRAKVSKESGL</sequence>
<name>A0ABN9GML3_9NEOB</name>
<evidence type="ECO:0000256" key="7">
    <source>
        <dbReference type="SAM" id="Phobius"/>
    </source>
</evidence>
<dbReference type="PANTHER" id="PTHR12011">
    <property type="entry name" value="ADHESION G-PROTEIN COUPLED RECEPTOR"/>
    <property type="match status" value="1"/>
</dbReference>
<dbReference type="InterPro" id="IPR057244">
    <property type="entry name" value="GAIN_B"/>
</dbReference>
<evidence type="ECO:0000259" key="9">
    <source>
        <dbReference type="PROSITE" id="PS50261"/>
    </source>
</evidence>
<dbReference type="PRINTS" id="PR00249">
    <property type="entry name" value="GPCRSECRETIN"/>
</dbReference>
<dbReference type="SMART" id="SM00303">
    <property type="entry name" value="GPS"/>
    <property type="match status" value="1"/>
</dbReference>
<reference evidence="10" key="1">
    <citation type="submission" date="2023-05" db="EMBL/GenBank/DDBJ databases">
        <authorList>
            <person name="Stuckert A."/>
        </authorList>
    </citation>
    <scope>NUCLEOTIDE SEQUENCE</scope>
</reference>
<keyword evidence="2 7" id="KW-0812">Transmembrane</keyword>
<dbReference type="SUPFAM" id="SSF81321">
    <property type="entry name" value="Family A G protein-coupled receptor-like"/>
    <property type="match status" value="1"/>
</dbReference>
<dbReference type="PROSITE" id="PS50261">
    <property type="entry name" value="G_PROTEIN_RECEP_F2_4"/>
    <property type="match status" value="1"/>
</dbReference>
<organism evidence="10 11">
    <name type="scientific">Staurois parvus</name>
    <dbReference type="NCBI Taxonomy" id="386267"/>
    <lineage>
        <taxon>Eukaryota</taxon>
        <taxon>Metazoa</taxon>
        <taxon>Chordata</taxon>
        <taxon>Craniata</taxon>
        <taxon>Vertebrata</taxon>
        <taxon>Euteleostomi</taxon>
        <taxon>Amphibia</taxon>
        <taxon>Batrachia</taxon>
        <taxon>Anura</taxon>
        <taxon>Neobatrachia</taxon>
        <taxon>Ranoidea</taxon>
        <taxon>Ranidae</taxon>
        <taxon>Staurois</taxon>
    </lineage>
</organism>
<feature type="transmembrane region" description="Helical" evidence="7">
    <location>
        <begin position="329"/>
        <end position="349"/>
    </location>
</feature>
<feature type="transmembrane region" description="Helical" evidence="7">
    <location>
        <begin position="289"/>
        <end position="308"/>
    </location>
</feature>
<keyword evidence="11" id="KW-1185">Reference proteome</keyword>
<dbReference type="PROSITE" id="PS50221">
    <property type="entry name" value="GAIN_B"/>
    <property type="match status" value="1"/>
</dbReference>
<dbReference type="Pfam" id="PF01825">
    <property type="entry name" value="GPS"/>
    <property type="match status" value="1"/>
</dbReference>
<evidence type="ECO:0000256" key="6">
    <source>
        <dbReference type="ARBA" id="ARBA00023180"/>
    </source>
</evidence>
<evidence type="ECO:0000256" key="5">
    <source>
        <dbReference type="ARBA" id="ARBA00023157"/>
    </source>
</evidence>
<feature type="domain" description="G-protein coupled receptors family 2 profile 2" evidence="9">
    <location>
        <begin position="225"/>
        <end position="465"/>
    </location>
</feature>
<dbReference type="EMBL" id="CATNWA010018862">
    <property type="protein sequence ID" value="CAI9609921.1"/>
    <property type="molecule type" value="Genomic_DNA"/>
</dbReference>
<feature type="transmembrane region" description="Helical" evidence="7">
    <location>
        <begin position="369"/>
        <end position="391"/>
    </location>
</feature>
<evidence type="ECO:0000256" key="1">
    <source>
        <dbReference type="ARBA" id="ARBA00004141"/>
    </source>
</evidence>
<keyword evidence="3 7" id="KW-1133">Transmembrane helix</keyword>
<proteinExistence type="predicted"/>
<feature type="transmembrane region" description="Helical" evidence="7">
    <location>
        <begin position="231"/>
        <end position="250"/>
    </location>
</feature>
<dbReference type="InterPro" id="IPR000203">
    <property type="entry name" value="GPS"/>
</dbReference>
<comment type="caution">
    <text evidence="10">The sequence shown here is derived from an EMBL/GenBank/DDBJ whole genome shotgun (WGS) entry which is preliminary data.</text>
</comment>
<feature type="transmembrane region" description="Helical" evidence="7">
    <location>
        <begin position="412"/>
        <end position="435"/>
    </location>
</feature>
<dbReference type="InterPro" id="IPR046338">
    <property type="entry name" value="GAIN_dom_sf"/>
</dbReference>
<dbReference type="InterPro" id="IPR000832">
    <property type="entry name" value="GPCR_2_secretin-like"/>
</dbReference>
<accession>A0ABN9GML3</accession>
<comment type="subcellular location">
    <subcellularLocation>
        <location evidence="1">Membrane</location>
        <topology evidence="1">Multi-pass membrane protein</topology>
    </subcellularLocation>
</comment>
<evidence type="ECO:0000259" key="8">
    <source>
        <dbReference type="PROSITE" id="PS50221"/>
    </source>
</evidence>
<dbReference type="Pfam" id="PF00002">
    <property type="entry name" value="7tm_2"/>
    <property type="match status" value="1"/>
</dbReference>
<feature type="domain" description="GAIN-B" evidence="8">
    <location>
        <begin position="59"/>
        <end position="221"/>
    </location>
</feature>
<evidence type="ECO:0000256" key="3">
    <source>
        <dbReference type="ARBA" id="ARBA00022989"/>
    </source>
</evidence>
<dbReference type="InterPro" id="IPR017981">
    <property type="entry name" value="GPCR_2-like_7TM"/>
</dbReference>
<evidence type="ECO:0000256" key="4">
    <source>
        <dbReference type="ARBA" id="ARBA00023136"/>
    </source>
</evidence>
<evidence type="ECO:0000313" key="10">
    <source>
        <dbReference type="EMBL" id="CAI9609921.1"/>
    </source>
</evidence>